<dbReference type="AlphaFoldDB" id="A0A918V792"/>
<reference evidence="2" key="2">
    <citation type="submission" date="2020-09" db="EMBL/GenBank/DDBJ databases">
        <authorList>
            <person name="Sun Q."/>
            <person name="Kim S."/>
        </authorList>
    </citation>
    <scope>NUCLEOTIDE SEQUENCE</scope>
    <source>
        <strain evidence="2">KCTC 12710</strain>
    </source>
</reference>
<evidence type="ECO:0000256" key="1">
    <source>
        <dbReference type="SAM" id="SignalP"/>
    </source>
</evidence>
<protein>
    <recommendedName>
        <fullName evidence="4">DUF4421 domain-containing protein</fullName>
    </recommendedName>
</protein>
<comment type="caution">
    <text evidence="2">The sequence shown here is derived from an EMBL/GenBank/DDBJ whole genome shotgun (WGS) entry which is preliminary data.</text>
</comment>
<evidence type="ECO:0000313" key="3">
    <source>
        <dbReference type="Proteomes" id="UP000636004"/>
    </source>
</evidence>
<evidence type="ECO:0000313" key="2">
    <source>
        <dbReference type="EMBL" id="GGZ75134.1"/>
    </source>
</evidence>
<proteinExistence type="predicted"/>
<dbReference type="InterPro" id="IPR025535">
    <property type="entry name" value="DUF4421"/>
</dbReference>
<keyword evidence="3" id="KW-1185">Reference proteome</keyword>
<dbReference type="RefSeq" id="WP_189359748.1">
    <property type="nucleotide sequence ID" value="NZ_BMWZ01000002.1"/>
</dbReference>
<accession>A0A918V792</accession>
<sequence length="327" mass="37336">MGLTKKILLILFTFLGNLSWSQDSIPALVSSDSIKYKVQFSDKITGRLFFVNTSNSVNVQSRNQDVDYNLIPNKQDRLGASIAFRAIALSFSFAPSFLSENKDNEDSRLFNLRLKGFFGQWLQTFNLYEQKGFFIEIPELGIDSYLPKVKSLKIGGSTSYIFNENFSYRAIVSQDEKQLVSAGTFMPTIVYYYTKYDLIDDTIDEDFHSYDLAFAPSYTYNWVPSKNFLISAGGSVGIGVNYSKTETESLTSILTELNFRGSIVYDKNNLYLGGHYSYLVLNHNADRTTYIKDNIPYFELFIGYRFKAPKKLVAKANTIDEKLHLKK</sequence>
<evidence type="ECO:0008006" key="4">
    <source>
        <dbReference type="Google" id="ProtNLM"/>
    </source>
</evidence>
<reference evidence="2" key="1">
    <citation type="journal article" date="2014" name="Int. J. Syst. Evol. Microbiol.">
        <title>Complete genome sequence of Corynebacterium casei LMG S-19264T (=DSM 44701T), isolated from a smear-ripened cheese.</title>
        <authorList>
            <consortium name="US DOE Joint Genome Institute (JGI-PGF)"/>
            <person name="Walter F."/>
            <person name="Albersmeier A."/>
            <person name="Kalinowski J."/>
            <person name="Ruckert C."/>
        </authorList>
    </citation>
    <scope>NUCLEOTIDE SEQUENCE</scope>
    <source>
        <strain evidence="2">KCTC 12710</strain>
    </source>
</reference>
<dbReference type="Proteomes" id="UP000636004">
    <property type="component" value="Unassembled WGS sequence"/>
</dbReference>
<name>A0A918V792_9FLAO</name>
<feature type="signal peptide" evidence="1">
    <location>
        <begin position="1"/>
        <end position="21"/>
    </location>
</feature>
<dbReference type="Pfam" id="PF14391">
    <property type="entry name" value="DUF4421"/>
    <property type="match status" value="1"/>
</dbReference>
<dbReference type="EMBL" id="BMWZ01000002">
    <property type="protein sequence ID" value="GGZ75134.1"/>
    <property type="molecule type" value="Genomic_DNA"/>
</dbReference>
<feature type="chain" id="PRO_5037505624" description="DUF4421 domain-containing protein" evidence="1">
    <location>
        <begin position="22"/>
        <end position="327"/>
    </location>
</feature>
<organism evidence="2 3">
    <name type="scientific">Algibacter mikhailovii</name>
    <dbReference type="NCBI Taxonomy" id="425498"/>
    <lineage>
        <taxon>Bacteria</taxon>
        <taxon>Pseudomonadati</taxon>
        <taxon>Bacteroidota</taxon>
        <taxon>Flavobacteriia</taxon>
        <taxon>Flavobacteriales</taxon>
        <taxon>Flavobacteriaceae</taxon>
        <taxon>Algibacter</taxon>
    </lineage>
</organism>
<keyword evidence="1" id="KW-0732">Signal</keyword>
<gene>
    <name evidence="2" type="ORF">GCM10007028_10720</name>
</gene>